<dbReference type="OrthoDB" id="608866at2759"/>
<comment type="caution">
    <text evidence="2">The sequence shown here is derived from an EMBL/GenBank/DDBJ whole genome shotgun (WGS) entry which is preliminary data.</text>
</comment>
<dbReference type="EMBL" id="PQIB02000007">
    <property type="protein sequence ID" value="RLN07576.1"/>
    <property type="molecule type" value="Genomic_DNA"/>
</dbReference>
<organism evidence="2 3">
    <name type="scientific">Panicum miliaceum</name>
    <name type="common">Proso millet</name>
    <name type="synonym">Broomcorn millet</name>
    <dbReference type="NCBI Taxonomy" id="4540"/>
    <lineage>
        <taxon>Eukaryota</taxon>
        <taxon>Viridiplantae</taxon>
        <taxon>Streptophyta</taxon>
        <taxon>Embryophyta</taxon>
        <taxon>Tracheophyta</taxon>
        <taxon>Spermatophyta</taxon>
        <taxon>Magnoliopsida</taxon>
        <taxon>Liliopsida</taxon>
        <taxon>Poales</taxon>
        <taxon>Poaceae</taxon>
        <taxon>PACMAD clade</taxon>
        <taxon>Panicoideae</taxon>
        <taxon>Panicodae</taxon>
        <taxon>Paniceae</taxon>
        <taxon>Panicinae</taxon>
        <taxon>Panicum</taxon>
        <taxon>Panicum sect. Panicum</taxon>
    </lineage>
</organism>
<evidence type="ECO:0000256" key="1">
    <source>
        <dbReference type="SAM" id="MobiDB-lite"/>
    </source>
</evidence>
<feature type="compositionally biased region" description="Polar residues" evidence="1">
    <location>
        <begin position="271"/>
        <end position="281"/>
    </location>
</feature>
<name>A0A3L6RNY6_PANMI</name>
<reference evidence="3" key="1">
    <citation type="journal article" date="2019" name="Nat. Commun.">
        <title>The genome of broomcorn millet.</title>
        <authorList>
            <person name="Zou C."/>
            <person name="Miki D."/>
            <person name="Li D."/>
            <person name="Tang Q."/>
            <person name="Xiao L."/>
            <person name="Rajput S."/>
            <person name="Deng P."/>
            <person name="Jia W."/>
            <person name="Huang R."/>
            <person name="Zhang M."/>
            <person name="Sun Y."/>
            <person name="Hu J."/>
            <person name="Fu X."/>
            <person name="Schnable P.S."/>
            <person name="Li F."/>
            <person name="Zhang H."/>
            <person name="Feng B."/>
            <person name="Zhu X."/>
            <person name="Liu R."/>
            <person name="Schnable J.C."/>
            <person name="Zhu J.-K."/>
            <person name="Zhang H."/>
        </authorList>
    </citation>
    <scope>NUCLEOTIDE SEQUENCE [LARGE SCALE GENOMIC DNA]</scope>
</reference>
<feature type="region of interest" description="Disordered" evidence="1">
    <location>
        <begin position="801"/>
        <end position="821"/>
    </location>
</feature>
<feature type="compositionally biased region" description="Polar residues" evidence="1">
    <location>
        <begin position="885"/>
        <end position="900"/>
    </location>
</feature>
<dbReference type="Gene3D" id="1.10.10.60">
    <property type="entry name" value="Homeodomain-like"/>
    <property type="match status" value="1"/>
</dbReference>
<sequence>MASSGSTSPMGRSLEPPFWNKWNWIIIFLQRMTSKIMITYKRKRVTSQDHTADDTVFDSSPAASSNVVASNLPPKFEAHAENTIANEDNFVTPVKQQRLSMQKSIKEECEPDRGQNELQVSLPQKEQPEICSAMILTAVAHSELLQCSEDTNNQIPVSSSVCDLMYADGTVGQTKDPNTSAIVETNSHKVPESTIGSRQCKSRYSPLLTFRRRAKKKINLDEPTEEICSPDNEKQHSTLTCSQPSSSINDKPLLKYTAGDPLDTEDKVASVRSTGLSTQAEHTPEQESSEIIKSSVQPMVPQSADGGNRNMILEGDGTPVSKFTCAQEVREQDATVEDSSKTLPITIEVPNVIDMQGEGHGIGQTTMQQLPRQNLNVSWLKPTNKSAAEDVPESQGSTKNVAIIVLDDDSDERGKEMENSEALDHGGRHQNKRISLGTIDLNCAELRQEGSLHLGDSSIQKLTDQDLVGSTRKQMSQPIERMFFRKEKDTIHGKQQQHEESSTMHTSYSNLFDLTPPWNTGNLKGPSSLPSELKFRIMDKAPEFSLDLSLDSFQDNRVSALRSDKLFLGGTSSISHKLTERLGTYSYRRHSAPWSEEELDFLWIGVRRYGVNNWNAMLRDTRLRFSNSRIPEDLAKQWGKEQKKLLTSGLGPAPPLHIAEDYLSRASCSGCSKSPFLGAPTDLSLGDVYLRNARASERGQHHLSSLGMLNLNGTDSGPRNLSLGGFLGASSSYGRSGSRRRRASKLQKSYYDSKSPWFQEPSERAELGTSTRTFPMNQQRLINSLPQWLTKVAETGTSRIDREMWPSLAPAPGHSAAEPPRDSLRVNLFSDDLKPHVLPDASLKRAMRRNADWRSFSKRLFQTGDALDLNRGTAAAAIAGANGATPSDTGASSEETVSDS</sequence>
<accession>A0A3L6RNY6</accession>
<keyword evidence="3" id="KW-1185">Reference proteome</keyword>
<feature type="region of interest" description="Disordered" evidence="1">
    <location>
        <begin position="879"/>
        <end position="900"/>
    </location>
</feature>
<proteinExistence type="predicted"/>
<feature type="region of interest" description="Disordered" evidence="1">
    <location>
        <begin position="223"/>
        <end position="246"/>
    </location>
</feature>
<dbReference type="CDD" id="cd11660">
    <property type="entry name" value="SANT_TRF"/>
    <property type="match status" value="1"/>
</dbReference>
<dbReference type="STRING" id="4540.A0A3L6RNY6"/>
<evidence type="ECO:0000313" key="3">
    <source>
        <dbReference type="Proteomes" id="UP000275267"/>
    </source>
</evidence>
<dbReference type="AlphaFoldDB" id="A0A3L6RNY6"/>
<evidence type="ECO:0008006" key="4">
    <source>
        <dbReference type="Google" id="ProtNLM"/>
    </source>
</evidence>
<dbReference type="SUPFAM" id="SSF46689">
    <property type="entry name" value="Homeodomain-like"/>
    <property type="match status" value="1"/>
</dbReference>
<evidence type="ECO:0000313" key="2">
    <source>
        <dbReference type="EMBL" id="RLN07576.1"/>
    </source>
</evidence>
<gene>
    <name evidence="2" type="ORF">C2845_PM11G21880</name>
</gene>
<dbReference type="Proteomes" id="UP000275267">
    <property type="component" value="Unassembled WGS sequence"/>
</dbReference>
<feature type="region of interest" description="Disordered" evidence="1">
    <location>
        <begin position="271"/>
        <end position="291"/>
    </location>
</feature>
<protein>
    <recommendedName>
        <fullName evidence="4">Myb-like domain-containing protein</fullName>
    </recommendedName>
</protein>
<feature type="compositionally biased region" description="Polar residues" evidence="1">
    <location>
        <begin position="237"/>
        <end position="246"/>
    </location>
</feature>
<dbReference type="InterPro" id="IPR009057">
    <property type="entry name" value="Homeodomain-like_sf"/>
</dbReference>